<evidence type="ECO:0000259" key="2">
    <source>
        <dbReference type="Pfam" id="PF13460"/>
    </source>
</evidence>
<evidence type="ECO:0000256" key="1">
    <source>
        <dbReference type="ARBA" id="ARBA00038376"/>
    </source>
</evidence>
<comment type="similarity">
    <text evidence="1">Belongs to the avfA family.</text>
</comment>
<dbReference type="Gene3D" id="3.40.50.720">
    <property type="entry name" value="NAD(P)-binding Rossmann-like Domain"/>
    <property type="match status" value="1"/>
</dbReference>
<reference evidence="3" key="1">
    <citation type="submission" date="2022-10" db="EMBL/GenBank/DDBJ databases">
        <title>Culturing micro-colonial fungi from biological soil crusts in the Mojave desert and describing Neophaeococcomyces mojavensis, and introducing the new genera and species Taxawa tesnikishii.</title>
        <authorList>
            <person name="Kurbessoian T."/>
            <person name="Stajich J.E."/>
        </authorList>
    </citation>
    <scope>NUCLEOTIDE SEQUENCE</scope>
    <source>
        <strain evidence="3">TK_35</strain>
    </source>
</reference>
<evidence type="ECO:0000313" key="4">
    <source>
        <dbReference type="Proteomes" id="UP001172681"/>
    </source>
</evidence>
<dbReference type="GO" id="GO:0004074">
    <property type="term" value="F:biliverdin reductase [NAD(P)H] activity"/>
    <property type="evidence" value="ECO:0007669"/>
    <property type="project" value="TreeGrafter"/>
</dbReference>
<organism evidence="3 4">
    <name type="scientific">Knufia peltigerae</name>
    <dbReference type="NCBI Taxonomy" id="1002370"/>
    <lineage>
        <taxon>Eukaryota</taxon>
        <taxon>Fungi</taxon>
        <taxon>Dikarya</taxon>
        <taxon>Ascomycota</taxon>
        <taxon>Pezizomycotina</taxon>
        <taxon>Eurotiomycetes</taxon>
        <taxon>Chaetothyriomycetidae</taxon>
        <taxon>Chaetothyriales</taxon>
        <taxon>Trichomeriaceae</taxon>
        <taxon>Knufia</taxon>
    </lineage>
</organism>
<sequence>MENEHILVLGATGASGVAFIEAVDGLTHKPKLTLYIRPGSRSKLPASTAASKNNNNNNKTSIRIIEGQLDDRMVMQKAMSASASDDGQSFPPVSVVVSFLGSYVSFKAIFTRDKSHPIGDAFQKAIMPAMKEEGISRILALSTPSALPHPSEQDMPWKWWLYTCMPILLAPQGNAEMKAIARAVIDAGSDDSNPNPIDWTVFRVPHLTQGDPHAKVIAGLLDKDYAGGIDLSRGSLVRWVLREIEDRRFLRQLPMLANP</sequence>
<dbReference type="PANTHER" id="PTHR43355:SF2">
    <property type="entry name" value="FLAVIN REDUCTASE (NADPH)"/>
    <property type="match status" value="1"/>
</dbReference>
<dbReference type="Proteomes" id="UP001172681">
    <property type="component" value="Unassembled WGS sequence"/>
</dbReference>
<protein>
    <recommendedName>
        <fullName evidence="2">NAD(P)-binding domain-containing protein</fullName>
    </recommendedName>
</protein>
<dbReference type="InterPro" id="IPR051606">
    <property type="entry name" value="Polyketide_Oxido-like"/>
</dbReference>
<dbReference type="PANTHER" id="PTHR43355">
    <property type="entry name" value="FLAVIN REDUCTASE (NADPH)"/>
    <property type="match status" value="1"/>
</dbReference>
<name>A0AA38Y9J1_9EURO</name>
<dbReference type="GO" id="GO:0042602">
    <property type="term" value="F:riboflavin reductase (NADPH) activity"/>
    <property type="evidence" value="ECO:0007669"/>
    <property type="project" value="TreeGrafter"/>
</dbReference>
<dbReference type="InterPro" id="IPR036291">
    <property type="entry name" value="NAD(P)-bd_dom_sf"/>
</dbReference>
<dbReference type="AlphaFoldDB" id="A0AA38Y9J1"/>
<gene>
    <name evidence="3" type="ORF">H2204_003632</name>
</gene>
<feature type="domain" description="NAD(P)-binding" evidence="2">
    <location>
        <begin position="57"/>
        <end position="246"/>
    </location>
</feature>
<evidence type="ECO:0000313" key="3">
    <source>
        <dbReference type="EMBL" id="KAJ9639839.1"/>
    </source>
</evidence>
<accession>A0AA38Y9J1</accession>
<comment type="caution">
    <text evidence="3">The sequence shown here is derived from an EMBL/GenBank/DDBJ whole genome shotgun (WGS) entry which is preliminary data.</text>
</comment>
<dbReference type="EMBL" id="JAPDRN010000016">
    <property type="protein sequence ID" value="KAJ9639839.1"/>
    <property type="molecule type" value="Genomic_DNA"/>
</dbReference>
<dbReference type="InterPro" id="IPR016040">
    <property type="entry name" value="NAD(P)-bd_dom"/>
</dbReference>
<proteinExistence type="inferred from homology"/>
<dbReference type="SUPFAM" id="SSF51735">
    <property type="entry name" value="NAD(P)-binding Rossmann-fold domains"/>
    <property type="match status" value="1"/>
</dbReference>
<dbReference type="Pfam" id="PF13460">
    <property type="entry name" value="NAD_binding_10"/>
    <property type="match status" value="1"/>
</dbReference>
<keyword evidence="4" id="KW-1185">Reference proteome</keyword>